<sequence length="255" mass="27977">WAVPHFSNIAAASILIENNIEPIIQFSCRDRNRIATQADVIGAHAMGVRNIFCVTGDGVQTGDHPEAKAVFDLDSVTLLTTINHLKTTGKFLSGRELDSKPDLFLGAAVNPFVPPFEQRALRLLKKHRAGASFFQSQYCFDISRFESFLLLLLELTNGSPPPVLVGVGPLRSARFARWLRENVPGVAIPDHIIDQIEKYPEKEQQKAGIEACVKIVEGVKNLTGVAGIHIMAHDWESSVSEIVEATGLTKTGRNN</sequence>
<dbReference type="GO" id="GO:0009086">
    <property type="term" value="P:methionine biosynthetic process"/>
    <property type="evidence" value="ECO:0007669"/>
    <property type="project" value="TreeGrafter"/>
</dbReference>
<dbReference type="GO" id="GO:0004489">
    <property type="term" value="F:methylenetetrahydrofolate reductase [NAD(P)H] activity"/>
    <property type="evidence" value="ECO:0007669"/>
    <property type="project" value="InterPro"/>
</dbReference>
<evidence type="ECO:0000256" key="5">
    <source>
        <dbReference type="ARBA" id="ARBA00022827"/>
    </source>
</evidence>
<dbReference type="Gene3D" id="3.20.20.220">
    <property type="match status" value="1"/>
</dbReference>
<feature type="non-terminal residue" evidence="7">
    <location>
        <position position="1"/>
    </location>
</feature>
<dbReference type="AlphaFoldDB" id="A0A382VUE3"/>
<accession>A0A382VUE3</accession>
<proteinExistence type="inferred from homology"/>
<dbReference type="Pfam" id="PF02219">
    <property type="entry name" value="MTHFR"/>
    <property type="match status" value="1"/>
</dbReference>
<dbReference type="InterPro" id="IPR029041">
    <property type="entry name" value="FAD-linked_oxidoreductase-like"/>
</dbReference>
<keyword evidence="6" id="KW-0560">Oxidoreductase</keyword>
<dbReference type="PANTHER" id="PTHR45754:SF3">
    <property type="entry name" value="METHYLENETETRAHYDROFOLATE REDUCTASE (NADPH)"/>
    <property type="match status" value="1"/>
</dbReference>
<keyword evidence="5" id="KW-0274">FAD</keyword>
<evidence type="ECO:0000256" key="4">
    <source>
        <dbReference type="ARBA" id="ARBA00022630"/>
    </source>
</evidence>
<evidence type="ECO:0000256" key="3">
    <source>
        <dbReference type="ARBA" id="ARBA00006743"/>
    </source>
</evidence>
<protein>
    <submittedName>
        <fullName evidence="7">Uncharacterized protein</fullName>
    </submittedName>
</protein>
<evidence type="ECO:0000256" key="1">
    <source>
        <dbReference type="ARBA" id="ARBA00001974"/>
    </source>
</evidence>
<reference evidence="7" key="1">
    <citation type="submission" date="2018-05" db="EMBL/GenBank/DDBJ databases">
        <authorList>
            <person name="Lanie J.A."/>
            <person name="Ng W.-L."/>
            <person name="Kazmierczak K.M."/>
            <person name="Andrzejewski T.M."/>
            <person name="Davidsen T.M."/>
            <person name="Wayne K.J."/>
            <person name="Tettelin H."/>
            <person name="Glass J.I."/>
            <person name="Rusch D."/>
            <person name="Podicherti R."/>
            <person name="Tsui H.-C.T."/>
            <person name="Winkler M.E."/>
        </authorList>
    </citation>
    <scope>NUCLEOTIDE SEQUENCE</scope>
</reference>
<evidence type="ECO:0000313" key="7">
    <source>
        <dbReference type="EMBL" id="SVD50054.1"/>
    </source>
</evidence>
<comment type="similarity">
    <text evidence="3">Belongs to the methylenetetrahydrofolate reductase family.</text>
</comment>
<comment type="cofactor">
    <cofactor evidence="1">
        <name>FAD</name>
        <dbReference type="ChEBI" id="CHEBI:57692"/>
    </cofactor>
</comment>
<dbReference type="UniPathway" id="UPA00193"/>
<dbReference type="InterPro" id="IPR003171">
    <property type="entry name" value="Mehydrof_redctse-like"/>
</dbReference>
<comment type="pathway">
    <text evidence="2">One-carbon metabolism; tetrahydrofolate interconversion.</text>
</comment>
<dbReference type="PANTHER" id="PTHR45754">
    <property type="entry name" value="METHYLENETETRAHYDROFOLATE REDUCTASE"/>
    <property type="match status" value="1"/>
</dbReference>
<dbReference type="EMBL" id="UINC01154652">
    <property type="protein sequence ID" value="SVD50054.1"/>
    <property type="molecule type" value="Genomic_DNA"/>
</dbReference>
<evidence type="ECO:0000256" key="2">
    <source>
        <dbReference type="ARBA" id="ARBA00004777"/>
    </source>
</evidence>
<keyword evidence="4" id="KW-0285">Flavoprotein</keyword>
<dbReference type="GO" id="GO:0035999">
    <property type="term" value="P:tetrahydrofolate interconversion"/>
    <property type="evidence" value="ECO:0007669"/>
    <property type="project" value="UniProtKB-UniPathway"/>
</dbReference>
<dbReference type="GO" id="GO:0071949">
    <property type="term" value="F:FAD binding"/>
    <property type="evidence" value="ECO:0007669"/>
    <property type="project" value="TreeGrafter"/>
</dbReference>
<dbReference type="CDD" id="cd00537">
    <property type="entry name" value="MTHFR"/>
    <property type="match status" value="1"/>
</dbReference>
<gene>
    <name evidence="7" type="ORF">METZ01_LOCUS402908</name>
</gene>
<evidence type="ECO:0000256" key="6">
    <source>
        <dbReference type="ARBA" id="ARBA00023002"/>
    </source>
</evidence>
<organism evidence="7">
    <name type="scientific">marine metagenome</name>
    <dbReference type="NCBI Taxonomy" id="408172"/>
    <lineage>
        <taxon>unclassified sequences</taxon>
        <taxon>metagenomes</taxon>
        <taxon>ecological metagenomes</taxon>
    </lineage>
</organism>
<dbReference type="GO" id="GO:0005829">
    <property type="term" value="C:cytosol"/>
    <property type="evidence" value="ECO:0007669"/>
    <property type="project" value="TreeGrafter"/>
</dbReference>
<name>A0A382VUE3_9ZZZZ</name>
<dbReference type="SUPFAM" id="SSF51730">
    <property type="entry name" value="FAD-linked oxidoreductase"/>
    <property type="match status" value="1"/>
</dbReference>